<dbReference type="InterPro" id="IPR013546">
    <property type="entry name" value="PII_UdlTrfase/GS_AdlTrfase"/>
</dbReference>
<dbReference type="SUPFAM" id="SSF81301">
    <property type="entry name" value="Nucleotidyltransferase"/>
    <property type="match status" value="1"/>
</dbReference>
<comment type="caution">
    <text evidence="10">The sequence shown here is derived from an EMBL/GenBank/DDBJ whole genome shotgun (WGS) entry which is preliminary data.</text>
</comment>
<dbReference type="GO" id="GO:0008773">
    <property type="term" value="F:[protein-PII] uridylyltransferase activity"/>
    <property type="evidence" value="ECO:0007669"/>
    <property type="project" value="UniProtKB-UniRule"/>
</dbReference>
<dbReference type="GO" id="GO:0008081">
    <property type="term" value="F:phosphoric diester hydrolase activity"/>
    <property type="evidence" value="ECO:0007669"/>
    <property type="project" value="UniProtKB-UniRule"/>
</dbReference>
<dbReference type="PIRSF" id="PIRSF006288">
    <property type="entry name" value="PII_uridyltransf"/>
    <property type="match status" value="1"/>
</dbReference>
<evidence type="ECO:0000313" key="10">
    <source>
        <dbReference type="EMBL" id="MCP1173296.1"/>
    </source>
</evidence>
<dbReference type="RefSeq" id="WP_253537375.1">
    <property type="nucleotide sequence ID" value="NZ_JAMYWC010000003.1"/>
</dbReference>
<dbReference type="HAMAP" id="MF_00277">
    <property type="entry name" value="PII_uridylyl_transf"/>
    <property type="match status" value="1"/>
</dbReference>
<feature type="domain" description="ACT" evidence="8">
    <location>
        <begin position="793"/>
        <end position="862"/>
    </location>
</feature>
<keyword evidence="3" id="KW-0677">Repeat</keyword>
<dbReference type="SMART" id="SM00471">
    <property type="entry name" value="HDc"/>
    <property type="match status" value="1"/>
</dbReference>
<evidence type="ECO:0000256" key="1">
    <source>
        <dbReference type="ARBA" id="ARBA00022679"/>
    </source>
</evidence>
<dbReference type="CDD" id="cd00077">
    <property type="entry name" value="HDc"/>
    <property type="match status" value="1"/>
</dbReference>
<comment type="caution">
    <text evidence="7">Lacks conserved residue(s) required for the propagation of feature annotation.</text>
</comment>
<comment type="activity regulation">
    <text evidence="7">Uridylyltransferase (UTase) activity is inhibited by glutamine, while glutamine activates uridylyl-removing (UR) activity.</text>
</comment>
<evidence type="ECO:0000313" key="11">
    <source>
        <dbReference type="Proteomes" id="UP001162793"/>
    </source>
</evidence>
<dbReference type="CDD" id="cd05401">
    <property type="entry name" value="NT_GlnE_GlnD_like"/>
    <property type="match status" value="1"/>
</dbReference>
<evidence type="ECO:0000256" key="4">
    <source>
        <dbReference type="ARBA" id="ARBA00022801"/>
    </source>
</evidence>
<dbReference type="NCBIfam" id="TIGR01693">
    <property type="entry name" value="UTase_glnD"/>
    <property type="match status" value="1"/>
</dbReference>
<dbReference type="CDD" id="cd04900">
    <property type="entry name" value="ACT_UUR-like_1"/>
    <property type="match status" value="1"/>
</dbReference>
<dbReference type="InterPro" id="IPR005105">
    <property type="entry name" value="GlnD_Uridyltrans_N"/>
</dbReference>
<protein>
    <recommendedName>
        <fullName evidence="7">Bifunctional uridylyltransferase/uridylyl-removing enzyme</fullName>
        <shortName evidence="7">UTase/UR</shortName>
    </recommendedName>
    <alternativeName>
        <fullName evidence="7">Bifunctional [protein-PII] modification enzyme</fullName>
    </alternativeName>
    <alternativeName>
        <fullName evidence="7">Bifunctional nitrogen sensor protein</fullName>
    </alternativeName>
    <domain>
        <recommendedName>
            <fullName evidence="7">[Protein-PII] uridylyltransferase</fullName>
            <shortName evidence="7">PII uridylyltransferase</shortName>
            <shortName evidence="7">UTase</shortName>
            <ecNumber evidence="7">2.7.7.59</ecNumber>
        </recommendedName>
    </domain>
    <domain>
        <recommendedName>
            <fullName evidence="7">[Protein-PII]-UMP uridylyl-removing enzyme</fullName>
            <shortName evidence="7">UR</shortName>
            <ecNumber evidence="7">3.1.4.-</ecNumber>
        </recommendedName>
    </domain>
</protein>
<keyword evidence="5 7" id="KW-0460">Magnesium</keyword>
<dbReference type="Gene3D" id="3.30.70.260">
    <property type="match status" value="1"/>
</dbReference>
<gene>
    <name evidence="7" type="primary">glnD</name>
    <name evidence="10" type="ORF">NKG59_13110</name>
</gene>
<dbReference type="PROSITE" id="PS51671">
    <property type="entry name" value="ACT"/>
    <property type="match status" value="2"/>
</dbReference>
<dbReference type="InterPro" id="IPR006674">
    <property type="entry name" value="HD_domain"/>
</dbReference>
<dbReference type="InterPro" id="IPR045865">
    <property type="entry name" value="ACT-like_dom_sf"/>
</dbReference>
<dbReference type="AlphaFoldDB" id="A0AA42BHM1"/>
<evidence type="ECO:0000256" key="5">
    <source>
        <dbReference type="ARBA" id="ARBA00022842"/>
    </source>
</evidence>
<dbReference type="Proteomes" id="UP001162793">
    <property type="component" value="Unassembled WGS sequence"/>
</dbReference>
<evidence type="ECO:0000259" key="9">
    <source>
        <dbReference type="PROSITE" id="PS51831"/>
    </source>
</evidence>
<dbReference type="PANTHER" id="PTHR47320">
    <property type="entry name" value="BIFUNCTIONAL URIDYLYLTRANSFERASE/URIDYLYL-REMOVING ENZYME"/>
    <property type="match status" value="1"/>
</dbReference>
<keyword evidence="4 7" id="KW-0378">Hydrolase</keyword>
<dbReference type="SUPFAM" id="SSF109604">
    <property type="entry name" value="HD-domain/PDEase-like"/>
    <property type="match status" value="1"/>
</dbReference>
<dbReference type="Pfam" id="PF03445">
    <property type="entry name" value="DUF294"/>
    <property type="match status" value="1"/>
</dbReference>
<dbReference type="InterPro" id="IPR010043">
    <property type="entry name" value="UTase/UR"/>
</dbReference>
<accession>A0AA42BHM1</accession>
<dbReference type="PROSITE" id="PS51831">
    <property type="entry name" value="HD"/>
    <property type="match status" value="1"/>
</dbReference>
<feature type="domain" description="ACT" evidence="8">
    <location>
        <begin position="681"/>
        <end position="765"/>
    </location>
</feature>
<comment type="catalytic activity">
    <reaction evidence="7">
        <text>[protein-PII]-uridylyl-L-tyrosine + H2O = [protein-PII]-L-tyrosine + UMP + H(+)</text>
        <dbReference type="Rhea" id="RHEA:48600"/>
        <dbReference type="Rhea" id="RHEA-COMP:12147"/>
        <dbReference type="Rhea" id="RHEA-COMP:12148"/>
        <dbReference type="ChEBI" id="CHEBI:15377"/>
        <dbReference type="ChEBI" id="CHEBI:15378"/>
        <dbReference type="ChEBI" id="CHEBI:46858"/>
        <dbReference type="ChEBI" id="CHEBI:57865"/>
        <dbReference type="ChEBI" id="CHEBI:90602"/>
    </reaction>
</comment>
<sequence length="862" mass="97691">MPSAAAAPAEEAHPRDALKAERAHLFAQFDQHANVQQLVTKLARAVDRALVRLWQEEQMPATCALIAVGGYGRGELFPHSDVDILLLLPGTADKALEARLEAFIGRCWDMGLDIGSSVRTVDECINEAAQDVTVRTSLLEARLLTGDEGLYRTFETHYQGHLDAADFFQSKLLEMRQRHAKYQDTPYSLEPNCKESPGGLRDLQVILWMTRAAGFGSSWNELLANGLLTRREAQELTSNERLLKTVRARLHLLAGRRQDVLVFDLQTQLAESFGYRPTTAKRASEQLMRRYYWVAKAVTQLNTVVLQNIEAKLFPSELGITRKINDRFVERQGMLEIADADLYQREPTAILETFLLYEQTRGIKGLAASTMRALYNARTLMDAKWRKDPANRALFLSILQQPQGITHALRLMNQTSVLGRYLVNFRRIVGQMQHDLFHVYTVDQHILMVVRNIRRFAIVEHTHEFPFCSQLMANFDKPWVLTVAALFHDIAKGRGGDHSVLGMSDARRFCKEHGIAKEDADLVVWLVEHHLTMSQVAQKQDLGDPEVIRHFADLVGTERRLTALYLLTVADIRGTSPKVWNAWKGKLLEDLYRMTLRVLGGATTDPHAVLEGRKEEARALLRLAALDDTAHEALWKQLDVGVFLRHDARDIAWFTRHFYNRVDTTIPIVRARISPAGVGLQVAVYSPDRPDLFARICGYFERKSLTILDAKIHTTKHGYALDTFQVADPSSGLVEPGHYRDIITLVEHELAEQISRETALPEPPRGRISRQSRSFPIKPRVDLRADERGQYYLLSISATDRTGLLYAIARVLAHRRVSVHTARINTLGERVEDIFLVDGTRLTQDNKLQLELESELLDALAI</sequence>
<feature type="domain" description="HD" evidence="9">
    <location>
        <begin position="442"/>
        <end position="564"/>
    </location>
</feature>
<organism evidence="10 11">
    <name type="scientific">Ralstonia chuxiongensis</name>
    <dbReference type="NCBI Taxonomy" id="2957504"/>
    <lineage>
        <taxon>Bacteria</taxon>
        <taxon>Pseudomonadati</taxon>
        <taxon>Pseudomonadota</taxon>
        <taxon>Betaproteobacteria</taxon>
        <taxon>Burkholderiales</taxon>
        <taxon>Burkholderiaceae</taxon>
        <taxon>Ralstonia</taxon>
    </lineage>
</organism>
<dbReference type="EC" id="3.1.4.-" evidence="7"/>
<evidence type="ECO:0000256" key="6">
    <source>
        <dbReference type="ARBA" id="ARBA00023268"/>
    </source>
</evidence>
<dbReference type="Gene3D" id="1.20.120.330">
    <property type="entry name" value="Nucleotidyltransferases domain 2"/>
    <property type="match status" value="1"/>
</dbReference>
<keyword evidence="1 7" id="KW-0808">Transferase</keyword>
<dbReference type="EMBL" id="JAMYWC010000003">
    <property type="protein sequence ID" value="MCP1173296.1"/>
    <property type="molecule type" value="Genomic_DNA"/>
</dbReference>
<comment type="catalytic activity">
    <reaction evidence="7">
        <text>[protein-PII]-L-tyrosine + UTP = [protein-PII]-uridylyl-L-tyrosine + diphosphate</text>
        <dbReference type="Rhea" id="RHEA:13673"/>
        <dbReference type="Rhea" id="RHEA-COMP:12147"/>
        <dbReference type="Rhea" id="RHEA-COMP:12148"/>
        <dbReference type="ChEBI" id="CHEBI:33019"/>
        <dbReference type="ChEBI" id="CHEBI:46398"/>
        <dbReference type="ChEBI" id="CHEBI:46858"/>
        <dbReference type="ChEBI" id="CHEBI:90602"/>
        <dbReference type="EC" id="2.7.7.59"/>
    </reaction>
</comment>
<dbReference type="Gene3D" id="1.10.3210.10">
    <property type="entry name" value="Hypothetical protein af1432"/>
    <property type="match status" value="1"/>
</dbReference>
<reference evidence="11" key="1">
    <citation type="journal article" date="2023" name="Front. Microbiol.">
        <title>Ralstonia chuxiongensis sp. nov., Ralstonia mojiangensis sp. nov., and Ralstonia soli sp. nov., isolated from tobacco fields, are three novel species in the family Burkholderiaceae.</title>
        <authorList>
            <person name="Lu C.H."/>
            <person name="Zhang Y.Y."/>
            <person name="Jiang N."/>
            <person name="Chen W."/>
            <person name="Shao X."/>
            <person name="Zhao Z.M."/>
            <person name="Lu W.L."/>
            <person name="Hu X."/>
            <person name="Xi Y.X."/>
            <person name="Zou S.Y."/>
            <person name="Wei Q.J."/>
            <person name="Lin Z.L."/>
            <person name="Gong L."/>
            <person name="Gai X.T."/>
            <person name="Zhang L.Q."/>
            <person name="Li J.Y."/>
            <person name="Jin Y."/>
            <person name="Xia Z.Y."/>
        </authorList>
    </citation>
    <scope>NUCLEOTIDE SEQUENCE [LARGE SCALE GENOMIC DNA]</scope>
    <source>
        <strain evidence="11">21YRMH01-3</strain>
    </source>
</reference>
<dbReference type="SUPFAM" id="SSF81593">
    <property type="entry name" value="Nucleotidyltransferase substrate binding subunit/domain"/>
    <property type="match status" value="1"/>
</dbReference>
<evidence type="ECO:0000256" key="2">
    <source>
        <dbReference type="ARBA" id="ARBA00022695"/>
    </source>
</evidence>
<name>A0AA42BHM1_9RALS</name>
<dbReference type="InterPro" id="IPR003607">
    <property type="entry name" value="HD/PDEase_dom"/>
</dbReference>
<dbReference type="NCBIfam" id="NF002837">
    <property type="entry name" value="PRK03059.1"/>
    <property type="match status" value="1"/>
</dbReference>
<evidence type="ECO:0000259" key="8">
    <source>
        <dbReference type="PROSITE" id="PS51671"/>
    </source>
</evidence>
<dbReference type="PANTHER" id="PTHR47320:SF1">
    <property type="entry name" value="BIFUNCTIONAL URIDYLYLTRANSFERASE_URIDYLYL-REMOVING ENZYME"/>
    <property type="match status" value="1"/>
</dbReference>
<dbReference type="GO" id="GO:0006808">
    <property type="term" value="P:regulation of nitrogen utilization"/>
    <property type="evidence" value="ECO:0007669"/>
    <property type="project" value="UniProtKB-UniRule"/>
</dbReference>
<feature type="region of interest" description="Uridylyltransferase" evidence="7">
    <location>
        <begin position="1"/>
        <end position="323"/>
    </location>
</feature>
<dbReference type="CDD" id="cd04899">
    <property type="entry name" value="ACT_ACR-UUR-like_2"/>
    <property type="match status" value="1"/>
</dbReference>
<dbReference type="InterPro" id="IPR043519">
    <property type="entry name" value="NT_sf"/>
</dbReference>
<dbReference type="Pfam" id="PF01966">
    <property type="entry name" value="HD"/>
    <property type="match status" value="1"/>
</dbReference>
<dbReference type="EC" id="2.7.7.59" evidence="7"/>
<comment type="cofactor">
    <cofactor evidence="7">
        <name>Mg(2+)</name>
        <dbReference type="ChEBI" id="CHEBI:18420"/>
    </cofactor>
</comment>
<keyword evidence="11" id="KW-1185">Reference proteome</keyword>
<dbReference type="Pfam" id="PF08335">
    <property type="entry name" value="GlnD_UR_UTase"/>
    <property type="match status" value="1"/>
</dbReference>
<comment type="similarity">
    <text evidence="7">Belongs to the GlnD family.</text>
</comment>
<comment type="domain">
    <text evidence="7">Has four distinct domains: an N-terminal nucleotidyltransferase (NT) domain responsible for UTase activity, a central HD domain that encodes UR activity, and two C-terminal ACT domains that seem to have a role in glutamine sensing.</text>
</comment>
<proteinExistence type="inferred from homology"/>
<dbReference type="InterPro" id="IPR002912">
    <property type="entry name" value="ACT_dom"/>
</dbReference>
<dbReference type="SUPFAM" id="SSF55021">
    <property type="entry name" value="ACT-like"/>
    <property type="match status" value="2"/>
</dbReference>
<keyword evidence="2 7" id="KW-0548">Nucleotidyltransferase</keyword>
<keyword evidence="6 7" id="KW-0511">Multifunctional enzyme</keyword>
<comment type="function">
    <text evidence="7">Modifies, by uridylylation and deuridylylation, the PII regulatory proteins (GlnB and homologs), in response to the nitrogen status of the cell that GlnD senses through the glutamine level. Under low glutamine levels, catalyzes the conversion of the PII proteins and UTP to PII-UMP and PPi, while under higher glutamine levels, GlnD hydrolyzes PII-UMP to PII and UMP (deuridylylation). Thus, controls uridylylation state and activity of the PII proteins, and plays an important role in the regulation of nitrogen metabolism.</text>
</comment>
<evidence type="ECO:0000256" key="7">
    <source>
        <dbReference type="HAMAP-Rule" id="MF_00277"/>
    </source>
</evidence>
<evidence type="ECO:0000256" key="3">
    <source>
        <dbReference type="ARBA" id="ARBA00022737"/>
    </source>
</evidence>